<feature type="region of interest" description="Disordered" evidence="1">
    <location>
        <begin position="85"/>
        <end position="104"/>
    </location>
</feature>
<dbReference type="EMBL" id="JALJOU010000024">
    <property type="protein sequence ID" value="KAK9836932.1"/>
    <property type="molecule type" value="Genomic_DNA"/>
</dbReference>
<comment type="caution">
    <text evidence="2">The sequence shown here is derived from an EMBL/GenBank/DDBJ whole genome shotgun (WGS) entry which is preliminary data.</text>
</comment>
<feature type="compositionally biased region" description="Gly residues" evidence="1">
    <location>
        <begin position="93"/>
        <end position="104"/>
    </location>
</feature>
<dbReference type="InterPro" id="IPR000415">
    <property type="entry name" value="Nitroreductase-like"/>
</dbReference>
<proteinExistence type="predicted"/>
<reference evidence="2 3" key="1">
    <citation type="journal article" date="2024" name="Nat. Commun.">
        <title>Phylogenomics reveals the evolutionary origins of lichenization in chlorophyte algae.</title>
        <authorList>
            <person name="Puginier C."/>
            <person name="Libourel C."/>
            <person name="Otte J."/>
            <person name="Skaloud P."/>
            <person name="Haon M."/>
            <person name="Grisel S."/>
            <person name="Petersen M."/>
            <person name="Berrin J.G."/>
            <person name="Delaux P.M."/>
            <person name="Dal Grande F."/>
            <person name="Keller J."/>
        </authorList>
    </citation>
    <scope>NUCLEOTIDE SEQUENCE [LARGE SCALE GENOMIC DNA]</scope>
    <source>
        <strain evidence="2 3">SAG 245.80</strain>
    </source>
</reference>
<dbReference type="GO" id="GO:0016491">
    <property type="term" value="F:oxidoreductase activity"/>
    <property type="evidence" value="ECO:0007669"/>
    <property type="project" value="InterPro"/>
</dbReference>
<organism evidence="2 3">
    <name type="scientific">Elliptochloris bilobata</name>
    <dbReference type="NCBI Taxonomy" id="381761"/>
    <lineage>
        <taxon>Eukaryota</taxon>
        <taxon>Viridiplantae</taxon>
        <taxon>Chlorophyta</taxon>
        <taxon>core chlorophytes</taxon>
        <taxon>Trebouxiophyceae</taxon>
        <taxon>Trebouxiophyceae incertae sedis</taxon>
        <taxon>Elliptochloris clade</taxon>
        <taxon>Elliptochloris</taxon>
    </lineage>
</organism>
<sequence length="104" mass="11420">MDSRCSVRFFSTDSVPLEAVAACVRVREVVEREEAYGYAKRMGAHWKQELQHIVGDLHKHGLAKPYLEEAPYVIVQFKRRQGLAPYSSESNGIAGGGTAPCGPG</sequence>
<name>A0AAW1RTK5_9CHLO</name>
<keyword evidence="3" id="KW-1185">Reference proteome</keyword>
<evidence type="ECO:0008006" key="4">
    <source>
        <dbReference type="Google" id="ProtNLM"/>
    </source>
</evidence>
<dbReference type="Proteomes" id="UP001445335">
    <property type="component" value="Unassembled WGS sequence"/>
</dbReference>
<evidence type="ECO:0000313" key="2">
    <source>
        <dbReference type="EMBL" id="KAK9836932.1"/>
    </source>
</evidence>
<evidence type="ECO:0000256" key="1">
    <source>
        <dbReference type="SAM" id="MobiDB-lite"/>
    </source>
</evidence>
<dbReference type="AlphaFoldDB" id="A0AAW1RTK5"/>
<gene>
    <name evidence="2" type="ORF">WJX81_000547</name>
</gene>
<protein>
    <recommendedName>
        <fullName evidence="4">FRIGIDA-like protein</fullName>
    </recommendedName>
</protein>
<accession>A0AAW1RTK5</accession>
<evidence type="ECO:0000313" key="3">
    <source>
        <dbReference type="Proteomes" id="UP001445335"/>
    </source>
</evidence>
<dbReference type="Gene3D" id="3.40.109.10">
    <property type="entry name" value="NADH Oxidase"/>
    <property type="match status" value="1"/>
</dbReference>